<dbReference type="GO" id="GO:0061630">
    <property type="term" value="F:ubiquitin protein ligase activity"/>
    <property type="evidence" value="ECO:0007669"/>
    <property type="project" value="UniProtKB-EC"/>
</dbReference>
<evidence type="ECO:0000256" key="5">
    <source>
        <dbReference type="ARBA" id="ARBA00022679"/>
    </source>
</evidence>
<evidence type="ECO:0000256" key="2">
    <source>
        <dbReference type="ARBA" id="ARBA00004167"/>
    </source>
</evidence>
<dbReference type="AlphaFoldDB" id="A0AA42B4G6"/>
<feature type="signal peptide" evidence="16">
    <location>
        <begin position="1"/>
        <end position="20"/>
    </location>
</feature>
<keyword evidence="13" id="KW-0472">Membrane</keyword>
<name>A0AA42B4G6_PAPNU</name>
<keyword evidence="9 15" id="KW-0863">Zinc-finger</keyword>
<evidence type="ECO:0000256" key="3">
    <source>
        <dbReference type="ARBA" id="ARBA00004906"/>
    </source>
</evidence>
<keyword evidence="19" id="KW-1185">Reference proteome</keyword>
<feature type="chain" id="PRO_5041277398" description="RING-type E3 ubiquitin transferase" evidence="16">
    <location>
        <begin position="21"/>
        <end position="324"/>
    </location>
</feature>
<feature type="domain" description="RING-type" evidence="17">
    <location>
        <begin position="266"/>
        <end position="308"/>
    </location>
</feature>
<accession>A0AA42B4G6</accession>
<evidence type="ECO:0000256" key="8">
    <source>
        <dbReference type="ARBA" id="ARBA00022729"/>
    </source>
</evidence>
<dbReference type="InterPro" id="IPR046948">
    <property type="entry name" value="ATL20-22-like"/>
</dbReference>
<evidence type="ECO:0000256" key="15">
    <source>
        <dbReference type="PROSITE-ProRule" id="PRU00175"/>
    </source>
</evidence>
<dbReference type="CDD" id="cd16461">
    <property type="entry name" value="RING-H2_EL5-like"/>
    <property type="match status" value="1"/>
</dbReference>
<comment type="caution">
    <text evidence="18">The sequence shown here is derived from an EMBL/GenBank/DDBJ whole genome shotgun (WGS) entry which is preliminary data.</text>
</comment>
<evidence type="ECO:0000313" key="18">
    <source>
        <dbReference type="EMBL" id="MCL7050071.1"/>
    </source>
</evidence>
<protein>
    <recommendedName>
        <fullName evidence="4">RING-type E3 ubiquitin transferase</fullName>
        <ecNumber evidence="4">2.3.2.27</ecNumber>
    </recommendedName>
</protein>
<dbReference type="GO" id="GO:0030247">
    <property type="term" value="F:polysaccharide binding"/>
    <property type="evidence" value="ECO:0007669"/>
    <property type="project" value="InterPro"/>
</dbReference>
<evidence type="ECO:0000256" key="12">
    <source>
        <dbReference type="ARBA" id="ARBA00022989"/>
    </source>
</evidence>
<evidence type="ECO:0000256" key="7">
    <source>
        <dbReference type="ARBA" id="ARBA00022723"/>
    </source>
</evidence>
<dbReference type="PROSITE" id="PS50089">
    <property type="entry name" value="ZF_RING_2"/>
    <property type="match status" value="1"/>
</dbReference>
<evidence type="ECO:0000256" key="14">
    <source>
        <dbReference type="ARBA" id="ARBA00024209"/>
    </source>
</evidence>
<comment type="catalytic activity">
    <reaction evidence="1">
        <text>S-ubiquitinyl-[E2 ubiquitin-conjugating enzyme]-L-cysteine + [acceptor protein]-L-lysine = [E2 ubiquitin-conjugating enzyme]-L-cysteine + N(6)-ubiquitinyl-[acceptor protein]-L-lysine.</text>
        <dbReference type="EC" id="2.3.2.27"/>
    </reaction>
</comment>
<comment type="pathway">
    <text evidence="3">Protein modification; protein ubiquitination.</text>
</comment>
<keyword evidence="12" id="KW-1133">Transmembrane helix</keyword>
<keyword evidence="10" id="KW-0833">Ubl conjugation pathway</keyword>
<keyword evidence="7" id="KW-0479">Metal-binding</keyword>
<dbReference type="GO" id="GO:0008270">
    <property type="term" value="F:zinc ion binding"/>
    <property type="evidence" value="ECO:0007669"/>
    <property type="project" value="UniProtKB-KW"/>
</dbReference>
<evidence type="ECO:0000256" key="10">
    <source>
        <dbReference type="ARBA" id="ARBA00022786"/>
    </source>
</evidence>
<reference evidence="18" key="1">
    <citation type="submission" date="2022-03" db="EMBL/GenBank/DDBJ databases">
        <title>A functionally conserved STORR gene fusion in Papaver species that diverged 16.8 million years ago.</title>
        <authorList>
            <person name="Catania T."/>
        </authorList>
    </citation>
    <scope>NUCLEOTIDE SEQUENCE</scope>
    <source>
        <strain evidence="18">S-191538</strain>
    </source>
</reference>
<keyword evidence="5" id="KW-0808">Transferase</keyword>
<dbReference type="InterPro" id="IPR025287">
    <property type="entry name" value="WAK_GUB"/>
</dbReference>
<organism evidence="18 19">
    <name type="scientific">Papaver nudicaule</name>
    <name type="common">Iceland poppy</name>
    <dbReference type="NCBI Taxonomy" id="74823"/>
    <lineage>
        <taxon>Eukaryota</taxon>
        <taxon>Viridiplantae</taxon>
        <taxon>Streptophyta</taxon>
        <taxon>Embryophyta</taxon>
        <taxon>Tracheophyta</taxon>
        <taxon>Spermatophyta</taxon>
        <taxon>Magnoliopsida</taxon>
        <taxon>Ranunculales</taxon>
        <taxon>Papaveraceae</taxon>
        <taxon>Papaveroideae</taxon>
        <taxon>Papaver</taxon>
    </lineage>
</organism>
<dbReference type="SUPFAM" id="SSF57850">
    <property type="entry name" value="RING/U-box"/>
    <property type="match status" value="1"/>
</dbReference>
<evidence type="ECO:0000256" key="6">
    <source>
        <dbReference type="ARBA" id="ARBA00022692"/>
    </source>
</evidence>
<dbReference type="InterPro" id="IPR013083">
    <property type="entry name" value="Znf_RING/FYVE/PHD"/>
</dbReference>
<evidence type="ECO:0000256" key="16">
    <source>
        <dbReference type="SAM" id="SignalP"/>
    </source>
</evidence>
<dbReference type="Pfam" id="PF13639">
    <property type="entry name" value="zf-RING_2"/>
    <property type="match status" value="1"/>
</dbReference>
<evidence type="ECO:0000259" key="17">
    <source>
        <dbReference type="PROSITE" id="PS50089"/>
    </source>
</evidence>
<dbReference type="PANTHER" id="PTHR46279">
    <property type="entry name" value="RING/U-BOX SUPERFAMILY PROTEIN"/>
    <property type="match status" value="1"/>
</dbReference>
<dbReference type="PANTHER" id="PTHR46279:SF9">
    <property type="entry name" value="OS01G0116300 PROTEIN"/>
    <property type="match status" value="1"/>
</dbReference>
<evidence type="ECO:0000256" key="9">
    <source>
        <dbReference type="ARBA" id="ARBA00022771"/>
    </source>
</evidence>
<evidence type="ECO:0000256" key="4">
    <source>
        <dbReference type="ARBA" id="ARBA00012483"/>
    </source>
</evidence>
<dbReference type="Gene3D" id="3.30.40.10">
    <property type="entry name" value="Zinc/RING finger domain, C3HC4 (zinc finger)"/>
    <property type="match status" value="1"/>
</dbReference>
<comment type="similarity">
    <text evidence="14">Belongs to the RING-type zinc finger family. ATL subfamily.</text>
</comment>
<comment type="subcellular location">
    <subcellularLocation>
        <location evidence="2">Membrane</location>
        <topology evidence="2">Single-pass membrane protein</topology>
    </subcellularLocation>
</comment>
<dbReference type="Pfam" id="PF13947">
    <property type="entry name" value="GUB_WAK_bind"/>
    <property type="match status" value="1"/>
</dbReference>
<evidence type="ECO:0000313" key="19">
    <source>
        <dbReference type="Proteomes" id="UP001177140"/>
    </source>
</evidence>
<evidence type="ECO:0000256" key="11">
    <source>
        <dbReference type="ARBA" id="ARBA00022833"/>
    </source>
</evidence>
<dbReference type="EMBL" id="JAJJMA010323386">
    <property type="protein sequence ID" value="MCL7050071.1"/>
    <property type="molecule type" value="Genomic_DNA"/>
</dbReference>
<evidence type="ECO:0000256" key="13">
    <source>
        <dbReference type="ARBA" id="ARBA00023136"/>
    </source>
</evidence>
<dbReference type="GO" id="GO:0016020">
    <property type="term" value="C:membrane"/>
    <property type="evidence" value="ECO:0007669"/>
    <property type="project" value="UniProtKB-SubCell"/>
</dbReference>
<proteinExistence type="inferred from homology"/>
<keyword evidence="11" id="KW-0862">Zinc</keyword>
<dbReference type="EC" id="2.3.2.27" evidence="4"/>
<gene>
    <name evidence="18" type="ORF">MKW94_018992</name>
</gene>
<keyword evidence="6" id="KW-0812">Transmembrane</keyword>
<dbReference type="Proteomes" id="UP001177140">
    <property type="component" value="Unassembled WGS sequence"/>
</dbReference>
<sequence>MAAYTFFLLCFLCFPHFIASANNCSNNYCGKGEPGVAFPFRLKDRQDKACGYPGFDLTCNNMKRTVLELPFSEPFFVLEINYEEIQLQDPDNCLTRRFLNQLNLSGTPYIGINVVNYSFFNCSSNISIYSLTSGLYYSTTTSISCLSSPKHTVFAATARSTDSLLLERNCSLIATVPVPLGYYYSRTKEVLIGIGIILPILVASVVYCKCYCGANSPSRDISSRAVQITPRPVNNTSDFYLSALEGFPTVVLGESGRLSHPDINTCAICLSEYQPKETLKTLPACNHCFHADCIDPWLHLNLTCPICRKFSVPSGKETIVFSSG</sequence>
<evidence type="ECO:0000256" key="1">
    <source>
        <dbReference type="ARBA" id="ARBA00000900"/>
    </source>
</evidence>
<dbReference type="InterPro" id="IPR001841">
    <property type="entry name" value="Znf_RING"/>
</dbReference>
<dbReference type="SMART" id="SM00184">
    <property type="entry name" value="RING"/>
    <property type="match status" value="1"/>
</dbReference>
<keyword evidence="8 16" id="KW-0732">Signal</keyword>